<organism evidence="4">
    <name type="scientific">marine sediment metagenome</name>
    <dbReference type="NCBI Taxonomy" id="412755"/>
    <lineage>
        <taxon>unclassified sequences</taxon>
        <taxon>metagenomes</taxon>
        <taxon>ecological metagenomes</taxon>
    </lineage>
</organism>
<gene>
    <name evidence="4" type="ORF">LCGC14_0511800</name>
</gene>
<dbReference type="PROSITE" id="PS51352">
    <property type="entry name" value="THIOREDOXIN_2"/>
    <property type="match status" value="1"/>
</dbReference>
<evidence type="ECO:0000259" key="3">
    <source>
        <dbReference type="PROSITE" id="PS51352"/>
    </source>
</evidence>
<proteinExistence type="inferred from homology"/>
<comment type="caution">
    <text evidence="4">The sequence shown here is derived from an EMBL/GenBank/DDBJ whole genome shotgun (WGS) entry which is preliminary data.</text>
</comment>
<dbReference type="AlphaFoldDB" id="A0A0F9S5V4"/>
<dbReference type="Pfam" id="PF02630">
    <property type="entry name" value="SCO1-SenC"/>
    <property type="match status" value="1"/>
</dbReference>
<sequence>MMRVAKIAAIGAAAVFAALFVGWWQVDGPGADSAPGKRSLPLTAMEFSLTDQDGRDVGPETLIGEPSLVFFGFTYCPDVCPTTLSDISGWLDEIGPDAEDLNTVFITVDPDRDTVEAMAEYVSYFHPQIQGWTGLPDQIAAIADGFRATYEKVEGENGEYTMNHTAGVFLFDATGRFVTTIDYHEPREFAVPKIRRAMQNRTERAES</sequence>
<dbReference type="PANTHER" id="PTHR12151:SF25">
    <property type="entry name" value="LINALOOL DEHYDRATASE_ISOMERASE DOMAIN-CONTAINING PROTEIN"/>
    <property type="match status" value="1"/>
</dbReference>
<dbReference type="PANTHER" id="PTHR12151">
    <property type="entry name" value="ELECTRON TRANSPORT PROTIN SCO1/SENC FAMILY MEMBER"/>
    <property type="match status" value="1"/>
</dbReference>
<dbReference type="InterPro" id="IPR003782">
    <property type="entry name" value="SCO1/SenC"/>
</dbReference>
<accession>A0A0F9S5V4</accession>
<dbReference type="InterPro" id="IPR013766">
    <property type="entry name" value="Thioredoxin_domain"/>
</dbReference>
<evidence type="ECO:0000256" key="1">
    <source>
        <dbReference type="ARBA" id="ARBA00010996"/>
    </source>
</evidence>
<dbReference type="InterPro" id="IPR036249">
    <property type="entry name" value="Thioredoxin-like_sf"/>
</dbReference>
<dbReference type="Gene3D" id="3.40.30.10">
    <property type="entry name" value="Glutaredoxin"/>
    <property type="match status" value="1"/>
</dbReference>
<evidence type="ECO:0000256" key="2">
    <source>
        <dbReference type="ARBA" id="ARBA00023008"/>
    </source>
</evidence>
<evidence type="ECO:0000313" key="4">
    <source>
        <dbReference type="EMBL" id="KKN62454.1"/>
    </source>
</evidence>
<dbReference type="CDD" id="cd02968">
    <property type="entry name" value="SCO"/>
    <property type="match status" value="1"/>
</dbReference>
<dbReference type="SUPFAM" id="SSF52833">
    <property type="entry name" value="Thioredoxin-like"/>
    <property type="match status" value="1"/>
</dbReference>
<protein>
    <recommendedName>
        <fullName evidence="3">Thioredoxin domain-containing protein</fullName>
    </recommendedName>
</protein>
<comment type="similarity">
    <text evidence="1">Belongs to the SCO1/2 family.</text>
</comment>
<keyword evidence="2" id="KW-0186">Copper</keyword>
<reference evidence="4" key="1">
    <citation type="journal article" date="2015" name="Nature">
        <title>Complex archaea that bridge the gap between prokaryotes and eukaryotes.</title>
        <authorList>
            <person name="Spang A."/>
            <person name="Saw J.H."/>
            <person name="Jorgensen S.L."/>
            <person name="Zaremba-Niedzwiedzka K."/>
            <person name="Martijn J."/>
            <person name="Lind A.E."/>
            <person name="van Eijk R."/>
            <person name="Schleper C."/>
            <person name="Guy L."/>
            <person name="Ettema T.J."/>
        </authorList>
    </citation>
    <scope>NUCLEOTIDE SEQUENCE</scope>
</reference>
<dbReference type="EMBL" id="LAZR01000624">
    <property type="protein sequence ID" value="KKN62454.1"/>
    <property type="molecule type" value="Genomic_DNA"/>
</dbReference>
<dbReference type="FunFam" id="3.40.30.10:FF:000013">
    <property type="entry name" value="Blast:Protein SCO1 homolog, mitochondrial"/>
    <property type="match status" value="1"/>
</dbReference>
<name>A0A0F9S5V4_9ZZZZ</name>
<feature type="domain" description="Thioredoxin" evidence="3">
    <location>
        <begin position="38"/>
        <end position="203"/>
    </location>
</feature>